<evidence type="ECO:0000313" key="16">
    <source>
        <dbReference type="Proteomes" id="UP000196503"/>
    </source>
</evidence>
<dbReference type="InterPro" id="IPR002582">
    <property type="entry name" value="ACPS"/>
</dbReference>
<reference evidence="14 16" key="2">
    <citation type="submission" date="2017-05" db="EMBL/GenBank/DDBJ databases">
        <title>The Genome Sequence of Enterococcus faecium 2D5_DIV0622.</title>
        <authorList>
            <consortium name="The Broad Institute Genomics Platform"/>
            <consortium name="The Broad Institute Genomic Center for Infectious Diseases"/>
            <person name="Earl A."/>
            <person name="Manson A."/>
            <person name="Schwartman J."/>
            <person name="Gilmore M."/>
            <person name="Abouelleil A."/>
            <person name="Cao P."/>
            <person name="Chapman S."/>
            <person name="Cusick C."/>
            <person name="Shea T."/>
            <person name="Young S."/>
            <person name="Neafsey D."/>
            <person name="Nusbaum C."/>
            <person name="Birren B."/>
        </authorList>
    </citation>
    <scope>NUCLEOTIDE SEQUENCE [LARGE SCALE GENOMIC DNA]</scope>
    <source>
        <strain evidence="14 16">2D5_DIV0622</strain>
    </source>
</reference>
<keyword evidence="4 8" id="KW-0276">Fatty acid metabolism</keyword>
<dbReference type="Gene3D" id="3.90.470.20">
    <property type="entry name" value="4'-phosphopantetheinyl transferase domain"/>
    <property type="match status" value="1"/>
</dbReference>
<dbReference type="RefSeq" id="WP_016251362.1">
    <property type="nucleotide sequence ID" value="NZ_CP010059.1"/>
</dbReference>
<keyword evidence="2 8" id="KW-0808">Transferase</keyword>
<evidence type="ECO:0000313" key="10">
    <source>
        <dbReference type="EMBL" id="MDT2797169.1"/>
    </source>
</evidence>
<dbReference type="GO" id="GO:0005737">
    <property type="term" value="C:cytoplasm"/>
    <property type="evidence" value="ECO:0007669"/>
    <property type="project" value="UniProtKB-SubCell"/>
</dbReference>
<evidence type="ECO:0000313" key="12">
    <source>
        <dbReference type="EMBL" id="NME50663.1"/>
    </source>
</evidence>
<dbReference type="Pfam" id="PF01648">
    <property type="entry name" value="ACPS"/>
    <property type="match status" value="1"/>
</dbReference>
<feature type="binding site" evidence="8">
    <location>
        <position position="8"/>
    </location>
    <ligand>
        <name>Mg(2+)</name>
        <dbReference type="ChEBI" id="CHEBI:18420"/>
    </ligand>
</feature>
<protein>
    <recommendedName>
        <fullName evidence="8">Holo-[acyl-carrier-protein] synthase</fullName>
        <shortName evidence="8">Holo-ACP synthase</shortName>
        <ecNumber evidence="8">2.7.8.7</ecNumber>
    </recommendedName>
    <alternativeName>
        <fullName evidence="8">4'-phosphopantetheinyl transferase AcpS</fullName>
    </alternativeName>
</protein>
<dbReference type="Proteomes" id="UP000196074">
    <property type="component" value="Unassembled WGS sequence"/>
</dbReference>
<evidence type="ECO:0000256" key="6">
    <source>
        <dbReference type="ARBA" id="ARBA00023098"/>
    </source>
</evidence>
<dbReference type="NCBIfam" id="TIGR00556">
    <property type="entry name" value="pantethn_trn"/>
    <property type="match status" value="1"/>
</dbReference>
<evidence type="ECO:0000256" key="2">
    <source>
        <dbReference type="ARBA" id="ARBA00022679"/>
    </source>
</evidence>
<comment type="cofactor">
    <cofactor evidence="8">
        <name>Mg(2+)</name>
        <dbReference type="ChEBI" id="CHEBI:18420"/>
    </cofactor>
</comment>
<keyword evidence="6 8" id="KW-0443">Lipid metabolism</keyword>
<keyword evidence="7 8" id="KW-0275">Fatty acid biosynthesis</keyword>
<comment type="caution">
    <text evidence="12">The sequence shown here is derived from an EMBL/GenBank/DDBJ whole genome shotgun (WGS) entry which is preliminary data.</text>
</comment>
<reference evidence="12 17" key="4">
    <citation type="submission" date="2020-04" db="EMBL/GenBank/DDBJ databases">
        <authorList>
            <person name="Hitch T.C.A."/>
            <person name="Wylensek D."/>
            <person name="Clavel T."/>
        </authorList>
    </citation>
    <scope>NUCLEOTIDE SEQUENCE [LARGE SCALE GENOMIC DNA]</scope>
    <source>
        <strain evidence="12 17">WCA-380-WT-3C</strain>
    </source>
</reference>
<evidence type="ECO:0000313" key="17">
    <source>
        <dbReference type="Proteomes" id="UP000588071"/>
    </source>
</evidence>
<evidence type="ECO:0000256" key="4">
    <source>
        <dbReference type="ARBA" id="ARBA00022832"/>
    </source>
</evidence>
<dbReference type="AlphaFoldDB" id="A0A0H2PZT4"/>
<dbReference type="HAMAP" id="MF_00101">
    <property type="entry name" value="AcpS"/>
    <property type="match status" value="1"/>
</dbReference>
<dbReference type="GO" id="GO:0006633">
    <property type="term" value="P:fatty acid biosynthetic process"/>
    <property type="evidence" value="ECO:0007669"/>
    <property type="project" value="UniProtKB-UniRule"/>
</dbReference>
<dbReference type="Proteomes" id="UP001290582">
    <property type="component" value="Unassembled WGS sequence"/>
</dbReference>
<dbReference type="EMBL" id="NFLC01000025">
    <property type="protein sequence ID" value="OUQ09155.1"/>
    <property type="molecule type" value="Genomic_DNA"/>
</dbReference>
<sequence length="120" mass="13372">MIQGIGIDAVELDRIQEIIEKKSSFIQRVLTPNELAIFEGLSLKRQVEFLGGRFACKEAFSKAWHTGIGAVGFQDIEILRDDKGAPIVTKSPFDGEVLVSITHTRDTAFAQILLQSRKKE</sequence>
<reference evidence="10" key="5">
    <citation type="submission" date="2023-03" db="EMBL/GenBank/DDBJ databases">
        <authorList>
            <person name="Shen W."/>
            <person name="Cai J."/>
        </authorList>
    </citation>
    <scope>NUCLEOTIDE SEQUENCE</scope>
    <source>
        <strain evidence="10">B245-2</strain>
    </source>
</reference>
<evidence type="ECO:0000259" key="9">
    <source>
        <dbReference type="Pfam" id="PF01648"/>
    </source>
</evidence>
<dbReference type="GO" id="GO:0000287">
    <property type="term" value="F:magnesium ion binding"/>
    <property type="evidence" value="ECO:0007669"/>
    <property type="project" value="UniProtKB-UniRule"/>
</dbReference>
<evidence type="ECO:0000313" key="14">
    <source>
        <dbReference type="EMBL" id="OUZ15027.1"/>
    </source>
</evidence>
<comment type="catalytic activity">
    <reaction evidence="8">
        <text>apo-[ACP] + CoA = holo-[ACP] + adenosine 3',5'-bisphosphate + H(+)</text>
        <dbReference type="Rhea" id="RHEA:12068"/>
        <dbReference type="Rhea" id="RHEA-COMP:9685"/>
        <dbReference type="Rhea" id="RHEA-COMP:9690"/>
        <dbReference type="ChEBI" id="CHEBI:15378"/>
        <dbReference type="ChEBI" id="CHEBI:29999"/>
        <dbReference type="ChEBI" id="CHEBI:57287"/>
        <dbReference type="ChEBI" id="CHEBI:58343"/>
        <dbReference type="ChEBI" id="CHEBI:64479"/>
        <dbReference type="EC" id="2.7.8.7"/>
    </reaction>
</comment>
<name>A0A0H2PZT4_9ENTE</name>
<dbReference type="EC" id="2.7.8.7" evidence="8"/>
<evidence type="ECO:0000256" key="7">
    <source>
        <dbReference type="ARBA" id="ARBA00023160"/>
    </source>
</evidence>
<dbReference type="Proteomes" id="UP000588071">
    <property type="component" value="Unassembled WGS sequence"/>
</dbReference>
<dbReference type="EMBL" id="JABAFV010000024">
    <property type="protein sequence ID" value="NME50663.1"/>
    <property type="molecule type" value="Genomic_DNA"/>
</dbReference>
<evidence type="ECO:0000256" key="3">
    <source>
        <dbReference type="ARBA" id="ARBA00022723"/>
    </source>
</evidence>
<keyword evidence="8" id="KW-0963">Cytoplasm</keyword>
<reference evidence="13" key="3">
    <citation type="journal article" date="2018" name="BMC Genomics">
        <title>Whole genome sequencing and function prediction of 133 gut anaerobes isolated from chicken caecum in pure cultures.</title>
        <authorList>
            <person name="Medvecky M."/>
            <person name="Cejkova D."/>
            <person name="Polansky O."/>
            <person name="Karasova D."/>
            <person name="Kubasova T."/>
            <person name="Cizek A."/>
            <person name="Rychlik I."/>
        </authorList>
    </citation>
    <scope>NUCLEOTIDE SEQUENCE</scope>
    <source>
        <strain evidence="13">An144</strain>
    </source>
</reference>
<dbReference type="GeneID" id="60870814"/>
<evidence type="ECO:0000313" key="15">
    <source>
        <dbReference type="Proteomes" id="UP000196074"/>
    </source>
</evidence>
<comment type="subcellular location">
    <subcellularLocation>
        <location evidence="8">Cytoplasm</location>
    </subcellularLocation>
</comment>
<dbReference type="SUPFAM" id="SSF56214">
    <property type="entry name" value="4'-phosphopantetheinyl transferase"/>
    <property type="match status" value="1"/>
</dbReference>
<dbReference type="GO" id="GO:0008897">
    <property type="term" value="F:holo-[acyl-carrier-protein] synthase activity"/>
    <property type="evidence" value="ECO:0007669"/>
    <property type="project" value="UniProtKB-UniRule"/>
</dbReference>
<dbReference type="Proteomes" id="UP001255696">
    <property type="component" value="Unassembled WGS sequence"/>
</dbReference>
<dbReference type="InterPro" id="IPR004568">
    <property type="entry name" value="Ppantetheine-prot_Trfase_dom"/>
</dbReference>
<dbReference type="EMBL" id="NIBL01000003">
    <property type="protein sequence ID" value="OUZ15027.1"/>
    <property type="molecule type" value="Genomic_DNA"/>
</dbReference>
<reference evidence="15" key="1">
    <citation type="submission" date="2017-04" db="EMBL/GenBank/DDBJ databases">
        <title>Function of individual gut microbiota members based on whole genome sequencing of pure cultures obtained from chicken caecum.</title>
        <authorList>
            <person name="Medvecky M."/>
            <person name="Cejkova D."/>
            <person name="Polansky O."/>
            <person name="Karasova D."/>
            <person name="Kubasova T."/>
            <person name="Cizek A."/>
            <person name="Rychlik I."/>
        </authorList>
    </citation>
    <scope>NUCLEOTIDE SEQUENCE [LARGE SCALE GENOMIC DNA]</scope>
    <source>
        <strain evidence="15">An144</strain>
    </source>
</reference>
<evidence type="ECO:0000256" key="8">
    <source>
        <dbReference type="HAMAP-Rule" id="MF_00101"/>
    </source>
</evidence>
<accession>A0A0H2PZT4</accession>
<dbReference type="EMBL" id="JAXOGL010000008">
    <property type="protein sequence ID" value="MDZ5597814.1"/>
    <property type="molecule type" value="Genomic_DNA"/>
</dbReference>
<proteinExistence type="inferred from homology"/>
<feature type="domain" description="4'-phosphopantetheinyl transferase" evidence="9">
    <location>
        <begin position="4"/>
        <end position="92"/>
    </location>
</feature>
<organism evidence="12 17">
    <name type="scientific">Enterococcus cecorum</name>
    <dbReference type="NCBI Taxonomy" id="44008"/>
    <lineage>
        <taxon>Bacteria</taxon>
        <taxon>Bacillati</taxon>
        <taxon>Bacillota</taxon>
        <taxon>Bacilli</taxon>
        <taxon>Lactobacillales</taxon>
        <taxon>Enterococcaceae</taxon>
        <taxon>Enterococcus</taxon>
    </lineage>
</organism>
<keyword evidence="5 8" id="KW-0460">Magnesium</keyword>
<evidence type="ECO:0000313" key="13">
    <source>
        <dbReference type="EMBL" id="OUQ09155.1"/>
    </source>
</evidence>
<dbReference type="EMBL" id="JARQBI010000017">
    <property type="protein sequence ID" value="MDT2797169.1"/>
    <property type="molecule type" value="Genomic_DNA"/>
</dbReference>
<dbReference type="InterPro" id="IPR037143">
    <property type="entry name" value="4-PPantetheinyl_Trfase_dom_sf"/>
</dbReference>
<keyword evidence="3 8" id="KW-0479">Metal-binding</keyword>
<dbReference type="InterPro" id="IPR008278">
    <property type="entry name" value="4-PPantetheinyl_Trfase_dom"/>
</dbReference>
<dbReference type="Proteomes" id="UP000196503">
    <property type="component" value="Unassembled WGS sequence"/>
</dbReference>
<keyword evidence="1 8" id="KW-0444">Lipid biosynthesis</keyword>
<gene>
    <name evidence="8 10" type="primary">acpS</name>
    <name evidence="14" type="ORF">A5869_002134</name>
    <name evidence="13" type="ORF">B5E88_10330</name>
    <name evidence="12" type="ORF">HF857_10655</name>
    <name evidence="10" type="ORF">P7H47_07930</name>
    <name evidence="11" type="ORF">U1294_06200</name>
</gene>
<feature type="binding site" evidence="8">
    <location>
        <position position="58"/>
    </location>
    <ligand>
        <name>Mg(2+)</name>
        <dbReference type="ChEBI" id="CHEBI:18420"/>
    </ligand>
</feature>
<evidence type="ECO:0000256" key="1">
    <source>
        <dbReference type="ARBA" id="ARBA00022516"/>
    </source>
</evidence>
<dbReference type="NCBIfam" id="TIGR00516">
    <property type="entry name" value="acpS"/>
    <property type="match status" value="1"/>
</dbReference>
<evidence type="ECO:0000256" key="5">
    <source>
        <dbReference type="ARBA" id="ARBA00022842"/>
    </source>
</evidence>
<reference evidence="11" key="6">
    <citation type="submission" date="2023-12" db="EMBL/GenBank/DDBJ databases">
        <title>Molecular genomic analyses of Enterococcus cecorum from sepsis oubreaks in broilers.</title>
        <authorList>
            <person name="Rhoads D."/>
            <person name="Alrubaye A."/>
        </authorList>
    </citation>
    <scope>NUCLEOTIDE SEQUENCE</scope>
    <source>
        <strain evidence="11">1755</strain>
    </source>
</reference>
<comment type="similarity">
    <text evidence="8">Belongs to the P-Pant transferase superfamily. AcpS family.</text>
</comment>
<comment type="function">
    <text evidence="8">Transfers the 4'-phosphopantetheine moiety from coenzyme A to a Ser of acyl-carrier-protein.</text>
</comment>
<evidence type="ECO:0000313" key="11">
    <source>
        <dbReference type="EMBL" id="MDZ5597814.1"/>
    </source>
</evidence>